<organism evidence="2 3">
    <name type="scientific">Ogataea philodendri</name>
    <dbReference type="NCBI Taxonomy" id="1378263"/>
    <lineage>
        <taxon>Eukaryota</taxon>
        <taxon>Fungi</taxon>
        <taxon>Dikarya</taxon>
        <taxon>Ascomycota</taxon>
        <taxon>Saccharomycotina</taxon>
        <taxon>Pichiomycetes</taxon>
        <taxon>Pichiales</taxon>
        <taxon>Pichiaceae</taxon>
        <taxon>Ogataea</taxon>
    </lineage>
</organism>
<dbReference type="GeneID" id="70238991"/>
<reference evidence="2" key="1">
    <citation type="journal article" date="2021" name="Open Biol.">
        <title>Shared evolutionary footprints suggest mitochondrial oxidative damage underlies multiple complex I losses in fungi.</title>
        <authorList>
            <person name="Schikora-Tamarit M.A."/>
            <person name="Marcet-Houben M."/>
            <person name="Nosek J."/>
            <person name="Gabaldon T."/>
        </authorList>
    </citation>
    <scope>NUCLEOTIDE SEQUENCE</scope>
    <source>
        <strain evidence="2">CBS6075</strain>
    </source>
</reference>
<sequence>MVSFLDLNEDIICFHIVPYLDEVDIQSLFLTCKDLYLSLNQSIVWQEMFKKAFKDDNVPFSIYYKWPQLYKIRKDCKLLTFGNNGNSRLGWFFAPGDQSIEVLERDHNRRLIKPVELEFGKKRIADVAAGGYTFCVLTTGGDLYFTGRNWHGMTGLSQPGPSSRDYHFARESPSTYQPGRCVNKAEVPPGVKINQIGCGRSHFIGFDTHNQRLFTWDSMGRLKKGVELALYFDDNNKITNEILMIRAGWSFSTCLVHNVGIVVWNRRENLKQVDGEYGPVRATVSVIDGTSTILDYIVLDSFLIYLTDNGDLYKVKLSGDFGSRIGSGKLLKEFQEYVDRHSQQVGKRPRFVRLSGSFDQFSAITNDDQVLFGNRQSDHPKIYKELQHNSVISIAVGDYHYLALNKKGELYSWGRESHKNGCLGLGKLTDALSREGVREDGADIVVEHPIRVPIEGQVLAIAAGGWQSAALVHEN</sequence>
<evidence type="ECO:0008006" key="4">
    <source>
        <dbReference type="Google" id="ProtNLM"/>
    </source>
</evidence>
<dbReference type="InterPro" id="IPR036047">
    <property type="entry name" value="F-box-like_dom_sf"/>
</dbReference>
<dbReference type="OrthoDB" id="61110at2759"/>
<evidence type="ECO:0000256" key="1">
    <source>
        <dbReference type="PROSITE-ProRule" id="PRU00235"/>
    </source>
</evidence>
<dbReference type="AlphaFoldDB" id="A0A9P8T0C0"/>
<dbReference type="SUPFAM" id="SSF50985">
    <property type="entry name" value="RCC1/BLIP-II"/>
    <property type="match status" value="1"/>
</dbReference>
<evidence type="ECO:0000313" key="3">
    <source>
        <dbReference type="Proteomes" id="UP000769157"/>
    </source>
</evidence>
<dbReference type="PANTHER" id="PTHR45982">
    <property type="entry name" value="REGULATOR OF CHROMOSOME CONDENSATION"/>
    <property type="match status" value="1"/>
</dbReference>
<dbReference type="RefSeq" id="XP_046058144.1">
    <property type="nucleotide sequence ID" value="XM_046208378.1"/>
</dbReference>
<dbReference type="PROSITE" id="PS50012">
    <property type="entry name" value="RCC1_3"/>
    <property type="match status" value="1"/>
</dbReference>
<dbReference type="Gene3D" id="2.130.10.30">
    <property type="entry name" value="Regulator of chromosome condensation 1/beta-lactamase-inhibitor protein II"/>
    <property type="match status" value="2"/>
</dbReference>
<dbReference type="PANTHER" id="PTHR45982:SF1">
    <property type="entry name" value="REGULATOR OF CHROMOSOME CONDENSATION"/>
    <property type="match status" value="1"/>
</dbReference>
<protein>
    <recommendedName>
        <fullName evidence="4">F-box domain-containing protein</fullName>
    </recommendedName>
</protein>
<keyword evidence="3" id="KW-1185">Reference proteome</keyword>
<evidence type="ECO:0000313" key="2">
    <source>
        <dbReference type="EMBL" id="KAH3660441.1"/>
    </source>
</evidence>
<proteinExistence type="predicted"/>
<dbReference type="GO" id="GO:0005737">
    <property type="term" value="C:cytoplasm"/>
    <property type="evidence" value="ECO:0007669"/>
    <property type="project" value="TreeGrafter"/>
</dbReference>
<accession>A0A9P8T0C0</accession>
<feature type="repeat" description="RCC1" evidence="1">
    <location>
        <begin position="408"/>
        <end position="474"/>
    </location>
</feature>
<name>A0A9P8T0C0_9ASCO</name>
<dbReference type="Pfam" id="PF13540">
    <property type="entry name" value="RCC1_2"/>
    <property type="match status" value="1"/>
</dbReference>
<comment type="caution">
    <text evidence="2">The sequence shown here is derived from an EMBL/GenBank/DDBJ whole genome shotgun (WGS) entry which is preliminary data.</text>
</comment>
<dbReference type="EMBL" id="JAEUBE010000504">
    <property type="protein sequence ID" value="KAH3660441.1"/>
    <property type="molecule type" value="Genomic_DNA"/>
</dbReference>
<dbReference type="Proteomes" id="UP000769157">
    <property type="component" value="Unassembled WGS sequence"/>
</dbReference>
<dbReference type="InterPro" id="IPR009091">
    <property type="entry name" value="RCC1/BLIP-II"/>
</dbReference>
<gene>
    <name evidence="2" type="ORF">OGAPHI_007027</name>
</gene>
<dbReference type="SUPFAM" id="SSF81383">
    <property type="entry name" value="F-box domain"/>
    <property type="match status" value="1"/>
</dbReference>
<dbReference type="InterPro" id="IPR000408">
    <property type="entry name" value="Reg_chr_condens"/>
</dbReference>
<dbReference type="GO" id="GO:0005085">
    <property type="term" value="F:guanyl-nucleotide exchange factor activity"/>
    <property type="evidence" value="ECO:0007669"/>
    <property type="project" value="TreeGrafter"/>
</dbReference>
<reference evidence="2" key="2">
    <citation type="submission" date="2021-01" db="EMBL/GenBank/DDBJ databases">
        <authorList>
            <person name="Schikora-Tamarit M.A."/>
        </authorList>
    </citation>
    <scope>NUCLEOTIDE SEQUENCE</scope>
    <source>
        <strain evidence="2">CBS6075</strain>
    </source>
</reference>
<dbReference type="InterPro" id="IPR051553">
    <property type="entry name" value="Ran_GTPase-activating"/>
</dbReference>